<dbReference type="Proteomes" id="UP000199639">
    <property type="component" value="Unassembled WGS sequence"/>
</dbReference>
<dbReference type="EMBL" id="FNIB01000018">
    <property type="protein sequence ID" value="SDO42615.1"/>
    <property type="molecule type" value="Genomic_DNA"/>
</dbReference>
<dbReference type="InterPro" id="IPR038611">
    <property type="entry name" value="Arr_sf"/>
</dbReference>
<sequence length="224" mass="23822">MTDAVAASCASGLPYRIDDIRYIDGGYRSNAENAHLAAGYGRVLVLSPFGGKSLTPLPWGVHLATQIAELRAEGSTVETIFPEEGSEHLFGVHAMNLSLRPLAARAGYEQGTASADYLAEFWRRRGPYGSSSDLLPTVVEVTMTGEPKPFDVYEPGVLLHGTKADLALGDLLVAGRDSNFEAGRRANHVYLTETLDAATGGAELAVPRQSDSLLPHPRTGGSGR</sequence>
<evidence type="ECO:0000313" key="3">
    <source>
        <dbReference type="Proteomes" id="UP000199639"/>
    </source>
</evidence>
<proteinExistence type="predicted"/>
<accession>A0A5E9G3T3</accession>
<dbReference type="GO" id="GO:0016740">
    <property type="term" value="F:transferase activity"/>
    <property type="evidence" value="ECO:0007669"/>
    <property type="project" value="UniProtKB-KW"/>
</dbReference>
<organism evidence="2 3">
    <name type="scientific">Cryobacterium flavum</name>
    <dbReference type="NCBI Taxonomy" id="1424659"/>
    <lineage>
        <taxon>Bacteria</taxon>
        <taxon>Bacillati</taxon>
        <taxon>Actinomycetota</taxon>
        <taxon>Actinomycetes</taxon>
        <taxon>Micrococcales</taxon>
        <taxon>Microbacteriaceae</taxon>
        <taxon>Cryobacterium</taxon>
    </lineage>
</organism>
<evidence type="ECO:0000313" key="2">
    <source>
        <dbReference type="EMBL" id="SDO42615.1"/>
    </source>
</evidence>
<protein>
    <submittedName>
        <fullName evidence="2">Rifampin ADP-ribosyl transferase</fullName>
    </submittedName>
</protein>
<keyword evidence="2" id="KW-0808">Transferase</keyword>
<dbReference type="Gene3D" id="3.20.170.40">
    <property type="entry name" value="Rifampin ADP-ribosyltransferase domain"/>
    <property type="match status" value="1"/>
</dbReference>
<dbReference type="Pfam" id="PF12120">
    <property type="entry name" value="Arr-ms"/>
    <property type="match status" value="1"/>
</dbReference>
<dbReference type="STRING" id="1424659.SAMN05216368_1188"/>
<evidence type="ECO:0000259" key="1">
    <source>
        <dbReference type="Pfam" id="PF12120"/>
    </source>
</evidence>
<gene>
    <name evidence="2" type="ORF">SAMN05216368_1188</name>
</gene>
<dbReference type="AlphaFoldDB" id="A0A5E9G3T3"/>
<dbReference type="InterPro" id="IPR021975">
    <property type="entry name" value="Rifampin_Arr"/>
</dbReference>
<feature type="domain" description="Rifampin ADP-ribosyltransferase" evidence="1">
    <location>
        <begin position="159"/>
        <end position="209"/>
    </location>
</feature>
<name>A0A5E9G3T3_9MICO</name>
<reference evidence="2 3" key="1">
    <citation type="submission" date="2016-10" db="EMBL/GenBank/DDBJ databases">
        <authorList>
            <person name="Varghese N."/>
            <person name="Submissions S."/>
        </authorList>
    </citation>
    <scope>NUCLEOTIDE SEQUENCE [LARGE SCALE GENOMIC DNA]</scope>
    <source>
        <strain evidence="2 3">CGMCC 1.11215</strain>
    </source>
</reference>